<evidence type="ECO:0000256" key="1">
    <source>
        <dbReference type="ARBA" id="ARBA00022614"/>
    </source>
</evidence>
<protein>
    <submittedName>
        <fullName evidence="5">Uncharacterized protein</fullName>
    </submittedName>
</protein>
<gene>
    <name evidence="5" type="ORF">EUGRSUZ_H02052</name>
</gene>
<dbReference type="InterPro" id="IPR027417">
    <property type="entry name" value="P-loop_NTPase"/>
</dbReference>
<evidence type="ECO:0000256" key="2">
    <source>
        <dbReference type="ARBA" id="ARBA00022737"/>
    </source>
</evidence>
<dbReference type="InterPro" id="IPR032675">
    <property type="entry name" value="LRR_dom_sf"/>
</dbReference>
<dbReference type="GO" id="GO:0043531">
    <property type="term" value="F:ADP binding"/>
    <property type="evidence" value="ECO:0007669"/>
    <property type="project" value="InterPro"/>
</dbReference>
<reference evidence="5" key="1">
    <citation type="submission" date="2013-07" db="EMBL/GenBank/DDBJ databases">
        <title>The genome of Eucalyptus grandis.</title>
        <authorList>
            <person name="Schmutz J."/>
            <person name="Hayes R."/>
            <person name="Myburg A."/>
            <person name="Tuskan G."/>
            <person name="Grattapaglia D."/>
            <person name="Rokhsar D.S."/>
        </authorList>
    </citation>
    <scope>NUCLEOTIDE SEQUENCE</scope>
    <source>
        <tissue evidence="5">Leaf extractions</tissue>
    </source>
</reference>
<keyword evidence="1" id="KW-0433">Leucine-rich repeat</keyword>
<dbReference type="PRINTS" id="PR00364">
    <property type="entry name" value="DISEASERSIST"/>
</dbReference>
<dbReference type="Pfam" id="PF00931">
    <property type="entry name" value="NB-ARC"/>
    <property type="match status" value="1"/>
</dbReference>
<dbReference type="SUPFAM" id="SSF52058">
    <property type="entry name" value="L domain-like"/>
    <property type="match status" value="1"/>
</dbReference>
<dbReference type="GO" id="GO:0006952">
    <property type="term" value="P:defense response"/>
    <property type="evidence" value="ECO:0007669"/>
    <property type="project" value="InterPro"/>
</dbReference>
<sequence>MSLLSMGSDDVRMIGIWGTGGVGKTTIAKAVYNRIVDPFGGCSFLANVRETSGRLDGLVHLQKTLLSQILWKENLVVLSEDGGANLIRKRLCCRKILLVLDDVDHGEQIIVTTRDKHVLTSHGIDLVYKVEPLDQVEAFELMSSHAFPRNQTKDIHRDLIYNILGYANGLPLAIVVLGPLLCGRSREEWESTLKKLAESPNKKINSMLKISFDALEDNERDIFLDIACFFKGRERDYVTRVLDSCGLHTSIGIQTLIERSLVTIGDWGIVQMHDLIQLMGQDTVKQESPNYPGRRSRLWCYDDVYEVLSEATGTEAVRGIVLQLLTQKVLDISPNAFTHMRRLKVLILSKAQISGGLLCPPDDLRWLELHGCHSSTLKFSARPKKLVCFDVSGNQIKKFEGNFEDFKNLKFLNFSECLSMGSYAEPRFLSKS</sequence>
<dbReference type="InterPro" id="IPR002182">
    <property type="entry name" value="NB-ARC"/>
</dbReference>
<dbReference type="eggNOG" id="ENOG502R4BG">
    <property type="taxonomic scope" value="Eukaryota"/>
</dbReference>
<organism evidence="5">
    <name type="scientific">Eucalyptus grandis</name>
    <name type="common">Flooded gum</name>
    <dbReference type="NCBI Taxonomy" id="71139"/>
    <lineage>
        <taxon>Eukaryota</taxon>
        <taxon>Viridiplantae</taxon>
        <taxon>Streptophyta</taxon>
        <taxon>Embryophyta</taxon>
        <taxon>Tracheophyta</taxon>
        <taxon>Spermatophyta</taxon>
        <taxon>Magnoliopsida</taxon>
        <taxon>eudicotyledons</taxon>
        <taxon>Gunneridae</taxon>
        <taxon>Pentapetalae</taxon>
        <taxon>rosids</taxon>
        <taxon>malvids</taxon>
        <taxon>Myrtales</taxon>
        <taxon>Myrtaceae</taxon>
        <taxon>Myrtoideae</taxon>
        <taxon>Eucalypteae</taxon>
        <taxon>Eucalyptus</taxon>
    </lineage>
</organism>
<dbReference type="Gene3D" id="1.10.8.430">
    <property type="entry name" value="Helical domain of apoptotic protease-activating factors"/>
    <property type="match status" value="1"/>
</dbReference>
<dbReference type="InterPro" id="IPR036390">
    <property type="entry name" value="WH_DNA-bd_sf"/>
</dbReference>
<accession>A0A059AZR1</accession>
<feature type="domain" description="Disease resistance protein Roq1-like winged-helix" evidence="4">
    <location>
        <begin position="216"/>
        <end position="288"/>
    </location>
</feature>
<dbReference type="PANTHER" id="PTHR11017">
    <property type="entry name" value="LEUCINE-RICH REPEAT-CONTAINING PROTEIN"/>
    <property type="match status" value="1"/>
</dbReference>
<dbReference type="SUPFAM" id="SSF46785">
    <property type="entry name" value="Winged helix' DNA-binding domain"/>
    <property type="match status" value="1"/>
</dbReference>
<dbReference type="PANTHER" id="PTHR11017:SF570">
    <property type="entry name" value="DISEASE RESISTANCE PROTEIN (TIR-NBS CLASS)-RELATED"/>
    <property type="match status" value="1"/>
</dbReference>
<dbReference type="Gene3D" id="3.80.10.10">
    <property type="entry name" value="Ribonuclease Inhibitor"/>
    <property type="match status" value="1"/>
</dbReference>
<dbReference type="SUPFAM" id="SSF52540">
    <property type="entry name" value="P-loop containing nucleoside triphosphate hydrolases"/>
    <property type="match status" value="1"/>
</dbReference>
<evidence type="ECO:0000313" key="5">
    <source>
        <dbReference type="EMBL" id="KCW59358.1"/>
    </source>
</evidence>
<dbReference type="EMBL" id="KK198760">
    <property type="protein sequence ID" value="KCW59358.1"/>
    <property type="molecule type" value="Genomic_DNA"/>
</dbReference>
<dbReference type="AlphaFoldDB" id="A0A059AZR1"/>
<dbReference type="OMA" id="STHYPLQ"/>
<keyword evidence="2" id="KW-0677">Repeat</keyword>
<feature type="domain" description="NB-ARC" evidence="3">
    <location>
        <begin position="8"/>
        <end position="150"/>
    </location>
</feature>
<evidence type="ECO:0000259" key="3">
    <source>
        <dbReference type="Pfam" id="PF00931"/>
    </source>
</evidence>
<dbReference type="InterPro" id="IPR044974">
    <property type="entry name" value="Disease_R_plants"/>
</dbReference>
<dbReference type="InParanoid" id="A0A059AZR1"/>
<proteinExistence type="predicted"/>
<dbReference type="Gramene" id="KCW59358">
    <property type="protein sequence ID" value="KCW59358"/>
    <property type="gene ID" value="EUGRSUZ_H02052"/>
</dbReference>
<evidence type="ECO:0000259" key="4">
    <source>
        <dbReference type="Pfam" id="PF23282"/>
    </source>
</evidence>
<dbReference type="InterPro" id="IPR042197">
    <property type="entry name" value="Apaf_helical"/>
</dbReference>
<dbReference type="Pfam" id="PF23282">
    <property type="entry name" value="WHD_ROQ1"/>
    <property type="match status" value="1"/>
</dbReference>
<name>A0A059AZR1_EUCGR</name>
<dbReference type="InterPro" id="IPR058192">
    <property type="entry name" value="WHD_ROQ1-like"/>
</dbReference>
<dbReference type="Gene3D" id="3.40.50.300">
    <property type="entry name" value="P-loop containing nucleotide triphosphate hydrolases"/>
    <property type="match status" value="1"/>
</dbReference>